<evidence type="ECO:0000256" key="5">
    <source>
        <dbReference type="ARBA" id="ARBA00022989"/>
    </source>
</evidence>
<keyword evidence="9" id="KW-0732">Signal</keyword>
<reference evidence="10 11" key="1">
    <citation type="submission" date="2015-08" db="EMBL/GenBank/DDBJ databases">
        <title>Next Generation Sequencing and Analysis of the Genome of Puccinia sorghi L Schw, the Causal Agent of Maize Common Rust.</title>
        <authorList>
            <person name="Rochi L."/>
            <person name="Burguener G."/>
            <person name="Darino M."/>
            <person name="Turjanski A."/>
            <person name="Kreff E."/>
            <person name="Dieguez M.J."/>
            <person name="Sacco F."/>
        </authorList>
    </citation>
    <scope>NUCLEOTIDE SEQUENCE [LARGE SCALE GENOMIC DNA]</scope>
    <source>
        <strain evidence="10 11">RO10H11247</strain>
    </source>
</reference>
<feature type="transmembrane region" description="Helical" evidence="8">
    <location>
        <begin position="254"/>
        <end position="278"/>
    </location>
</feature>
<keyword evidence="4" id="KW-0256">Endoplasmic reticulum</keyword>
<evidence type="ECO:0000256" key="6">
    <source>
        <dbReference type="ARBA" id="ARBA00023098"/>
    </source>
</evidence>
<dbReference type="EMBL" id="LAVV01015269">
    <property type="protein sequence ID" value="KNZ44018.1"/>
    <property type="molecule type" value="Genomic_DNA"/>
</dbReference>
<dbReference type="GO" id="GO:0019915">
    <property type="term" value="P:lipid storage"/>
    <property type="evidence" value="ECO:0007669"/>
    <property type="project" value="InterPro"/>
</dbReference>
<evidence type="ECO:0000256" key="9">
    <source>
        <dbReference type="SAM" id="SignalP"/>
    </source>
</evidence>
<dbReference type="GO" id="GO:0008654">
    <property type="term" value="P:phospholipid biosynthetic process"/>
    <property type="evidence" value="ECO:0007669"/>
    <property type="project" value="TreeGrafter"/>
</dbReference>
<dbReference type="OrthoDB" id="5579088at2759"/>
<keyword evidence="6" id="KW-0443">Lipid metabolism</keyword>
<dbReference type="InterPro" id="IPR019388">
    <property type="entry name" value="FIT"/>
</dbReference>
<dbReference type="GO" id="GO:0034389">
    <property type="term" value="P:lipid droplet organization"/>
    <property type="evidence" value="ECO:0007669"/>
    <property type="project" value="TreeGrafter"/>
</dbReference>
<comment type="caution">
    <text evidence="10">The sequence shown here is derived from an EMBL/GenBank/DDBJ whole genome shotgun (WGS) entry which is preliminary data.</text>
</comment>
<evidence type="ECO:0000313" key="10">
    <source>
        <dbReference type="EMBL" id="KNZ44018.1"/>
    </source>
</evidence>
<name>A0A0L6U678_9BASI</name>
<evidence type="ECO:0000256" key="7">
    <source>
        <dbReference type="ARBA" id="ARBA00023136"/>
    </source>
</evidence>
<dbReference type="VEuPathDB" id="FungiDB:VP01_959g4"/>
<evidence type="ECO:0000256" key="3">
    <source>
        <dbReference type="ARBA" id="ARBA00022801"/>
    </source>
</evidence>
<dbReference type="GO" id="GO:0005789">
    <property type="term" value="C:endoplasmic reticulum membrane"/>
    <property type="evidence" value="ECO:0007669"/>
    <property type="project" value="UniProtKB-SubCell"/>
</dbReference>
<organism evidence="10 11">
    <name type="scientific">Puccinia sorghi</name>
    <dbReference type="NCBI Taxonomy" id="27349"/>
    <lineage>
        <taxon>Eukaryota</taxon>
        <taxon>Fungi</taxon>
        <taxon>Dikarya</taxon>
        <taxon>Basidiomycota</taxon>
        <taxon>Pucciniomycotina</taxon>
        <taxon>Pucciniomycetes</taxon>
        <taxon>Pucciniales</taxon>
        <taxon>Pucciniaceae</taxon>
        <taxon>Puccinia</taxon>
    </lineage>
</organism>
<accession>A0A0L6U678</accession>
<dbReference type="STRING" id="27349.A0A0L6U678"/>
<proteinExistence type="predicted"/>
<gene>
    <name evidence="10" type="ORF">VP01_959g4</name>
</gene>
<dbReference type="AlphaFoldDB" id="A0A0L6U678"/>
<evidence type="ECO:0000256" key="8">
    <source>
        <dbReference type="SAM" id="Phobius"/>
    </source>
</evidence>
<feature type="transmembrane region" description="Helical" evidence="8">
    <location>
        <begin position="122"/>
        <end position="140"/>
    </location>
</feature>
<feature type="transmembrane region" description="Helical" evidence="8">
    <location>
        <begin position="214"/>
        <end position="233"/>
    </location>
</feature>
<protein>
    <submittedName>
        <fullName evidence="10">Uncharacterized protein</fullName>
    </submittedName>
</protein>
<dbReference type="GO" id="GO:0010945">
    <property type="term" value="F:coenzyme A diphosphatase activity"/>
    <property type="evidence" value="ECO:0007669"/>
    <property type="project" value="InterPro"/>
</dbReference>
<keyword evidence="3" id="KW-0378">Hydrolase</keyword>
<evidence type="ECO:0000256" key="2">
    <source>
        <dbReference type="ARBA" id="ARBA00022692"/>
    </source>
</evidence>
<feature type="signal peptide" evidence="9">
    <location>
        <begin position="1"/>
        <end position="20"/>
    </location>
</feature>
<dbReference type="Pfam" id="PF10261">
    <property type="entry name" value="FIT"/>
    <property type="match status" value="2"/>
</dbReference>
<evidence type="ECO:0000256" key="1">
    <source>
        <dbReference type="ARBA" id="ARBA00004477"/>
    </source>
</evidence>
<keyword evidence="11" id="KW-1185">Reference proteome</keyword>
<dbReference type="PANTHER" id="PTHR23129">
    <property type="entry name" value="ACYL-COENZYME A DIPHOSPHATASE FITM2"/>
    <property type="match status" value="1"/>
</dbReference>
<sequence length="306" mass="34875">MLTRLHWLTLFLLSLTVAIGTYRSFSLFSSDAHLQQVPIHRLTRLPQSSPISTKIRLTTSSTLPYFANKNNLLNQKFVKLGWAWTSLVICYHAISIASSFFNHPHQEQESNSPEKKPIPSHHVPRILSLHLVATIQWILLTQWCFGSSLIERVLMLSGAQCIPSLKPASPSTLVDHPTQLEHTYCQRRWGKPLPGLDQFVMSTYRPYWAEGIDVSGHTFLLTFSILLIISSLRPSLTHLWLTKRPDLVPRNLRLAIYANLGLLAIWWWMLLMTSLYFHGPMEKFAGLLLGSLAWLLSESVVNRCLG</sequence>
<evidence type="ECO:0000313" key="11">
    <source>
        <dbReference type="Proteomes" id="UP000037035"/>
    </source>
</evidence>
<comment type="subcellular location">
    <subcellularLocation>
        <location evidence="1">Endoplasmic reticulum membrane</location>
        <topology evidence="1">Multi-pass membrane protein</topology>
    </subcellularLocation>
</comment>
<keyword evidence="5 8" id="KW-1133">Transmembrane helix</keyword>
<feature type="transmembrane region" description="Helical" evidence="8">
    <location>
        <begin position="81"/>
        <end position="101"/>
    </location>
</feature>
<evidence type="ECO:0000256" key="4">
    <source>
        <dbReference type="ARBA" id="ARBA00022824"/>
    </source>
</evidence>
<keyword evidence="7 8" id="KW-0472">Membrane</keyword>
<feature type="chain" id="PRO_5005567541" evidence="9">
    <location>
        <begin position="21"/>
        <end position="306"/>
    </location>
</feature>
<keyword evidence="2 8" id="KW-0812">Transmembrane</keyword>
<dbReference type="PANTHER" id="PTHR23129:SF0">
    <property type="entry name" value="ACYL-COENZYME A DIPHOSPHATASE FITM2"/>
    <property type="match status" value="1"/>
</dbReference>
<dbReference type="Proteomes" id="UP000037035">
    <property type="component" value="Unassembled WGS sequence"/>
</dbReference>